<sequence length="370" mass="40773">MRSQNDNILCCNYNQDCSLLAVGTREGYKIYNCDPFGKCFQKAQEATTIIEMLFNTSLVALVKQTPESNSRKLEIMNTKRSTTICELTFPTKLLAVKLNRKRLVAVLEEQIYVYDISNMMLLYTIETCNNAFGVCALSADSENCYLVYPDMNKETATHEGSNGGSSVGVVGSDVSGRVVLWDAIKCQPVRVIEAHKNALSLLKFNATGTMLATVSEDGRIIRIFAIPSGERLFQFRRGTLPNQIHSIAFDPKSHFLAVTSDSQTMHVYRLDAPEPSPSKHSLLRRGSKSLVNAVGGYLPQSFTGVWDPRRHFAFAHIPGPRVRTAVAFSADGLYVNVATLAGSLLVFRLPLPEGGECPLVNHFSIGNVPV</sequence>
<name>B6JYW2_SCHJY</name>
<dbReference type="GO" id="GO:0005768">
    <property type="term" value="C:endosome"/>
    <property type="evidence" value="ECO:0007669"/>
    <property type="project" value="EnsemblFungi"/>
</dbReference>
<dbReference type="InterPro" id="IPR001680">
    <property type="entry name" value="WD40_rpt"/>
</dbReference>
<evidence type="ECO:0000313" key="4">
    <source>
        <dbReference type="EMBL" id="EEB06730.2"/>
    </source>
</evidence>
<dbReference type="PANTHER" id="PTHR11227">
    <property type="entry name" value="WD-REPEAT PROTEIN INTERACTING WITH PHOSPHOINOSIDES WIPI -RELATED"/>
    <property type="match status" value="1"/>
</dbReference>
<dbReference type="GO" id="GO:0005829">
    <property type="term" value="C:cytosol"/>
    <property type="evidence" value="ECO:0000318"/>
    <property type="project" value="GO_Central"/>
</dbReference>
<keyword evidence="1" id="KW-0853">WD repeat</keyword>
<dbReference type="GO" id="GO:0032266">
    <property type="term" value="F:phosphatidylinositol-3-phosphate binding"/>
    <property type="evidence" value="ECO:0000318"/>
    <property type="project" value="GO_Central"/>
</dbReference>
<accession>B6JYW2</accession>
<comment type="similarity">
    <text evidence="3">Belongs to the WD repeat PROPPIN family.</text>
</comment>
<proteinExistence type="inferred from homology"/>
<dbReference type="JaponicusDB" id="SJAG_01783">
    <property type="gene designation" value="atg1801"/>
</dbReference>
<dbReference type="GO" id="GO:0061723">
    <property type="term" value="P:glycophagy"/>
    <property type="evidence" value="ECO:0000318"/>
    <property type="project" value="GO_Central"/>
</dbReference>
<dbReference type="Gene3D" id="2.130.10.10">
    <property type="entry name" value="YVTN repeat-like/Quinoprotein amine dehydrogenase"/>
    <property type="match status" value="1"/>
</dbReference>
<dbReference type="Proteomes" id="UP000001744">
    <property type="component" value="Unassembled WGS sequence"/>
</dbReference>
<organism evidence="4 6">
    <name type="scientific">Schizosaccharomyces japonicus (strain yFS275 / FY16936)</name>
    <name type="common">Fission yeast</name>
    <dbReference type="NCBI Taxonomy" id="402676"/>
    <lineage>
        <taxon>Eukaryota</taxon>
        <taxon>Fungi</taxon>
        <taxon>Dikarya</taxon>
        <taxon>Ascomycota</taxon>
        <taxon>Taphrinomycotina</taxon>
        <taxon>Schizosaccharomycetes</taxon>
        <taxon>Schizosaccharomycetales</taxon>
        <taxon>Schizosaccharomycetaceae</taxon>
        <taxon>Schizosaccharomyces</taxon>
    </lineage>
</organism>
<dbReference type="eggNOG" id="KOG2110">
    <property type="taxonomic scope" value="Eukaryota"/>
</dbReference>
<evidence type="ECO:0000256" key="3">
    <source>
        <dbReference type="ARBA" id="ARBA00025740"/>
    </source>
</evidence>
<dbReference type="GO" id="GO:0044804">
    <property type="term" value="P:nucleophagy"/>
    <property type="evidence" value="ECO:0000318"/>
    <property type="project" value="GO_Central"/>
</dbReference>
<protein>
    <submittedName>
        <fullName evidence="4">WD repeat protein</fullName>
    </submittedName>
</protein>
<dbReference type="InterPro" id="IPR015943">
    <property type="entry name" value="WD40/YVTN_repeat-like_dom_sf"/>
</dbReference>
<evidence type="ECO:0000256" key="2">
    <source>
        <dbReference type="ARBA" id="ARBA00022737"/>
    </source>
</evidence>
<dbReference type="Pfam" id="PF21032">
    <property type="entry name" value="PROPPIN"/>
    <property type="match status" value="2"/>
</dbReference>
<dbReference type="SUPFAM" id="SSF50978">
    <property type="entry name" value="WD40 repeat-like"/>
    <property type="match status" value="1"/>
</dbReference>
<dbReference type="GO" id="GO:0000425">
    <property type="term" value="P:pexophagy"/>
    <property type="evidence" value="ECO:0000318"/>
    <property type="project" value="GO_Central"/>
</dbReference>
<dbReference type="GO" id="GO:0080025">
    <property type="term" value="F:phosphatidylinositol-3,5-bisphosphate binding"/>
    <property type="evidence" value="ECO:0000318"/>
    <property type="project" value="GO_Central"/>
</dbReference>
<evidence type="ECO:0000313" key="6">
    <source>
        <dbReference type="Proteomes" id="UP000001744"/>
    </source>
</evidence>
<dbReference type="HOGENOM" id="CLU_025895_5_1_1"/>
<dbReference type="VEuPathDB" id="FungiDB:SJAG_01783"/>
<dbReference type="AlphaFoldDB" id="B6JYW2"/>
<keyword evidence="6" id="KW-1185">Reference proteome</keyword>
<dbReference type="GeneID" id="7048212"/>
<dbReference type="GO" id="GO:0000329">
    <property type="term" value="C:fungal-type vacuole membrane"/>
    <property type="evidence" value="ECO:0000318"/>
    <property type="project" value="GO_Central"/>
</dbReference>
<dbReference type="STRING" id="402676.B6JYW2"/>
<dbReference type="GO" id="GO:0034045">
    <property type="term" value="C:phagophore assembly site membrane"/>
    <property type="evidence" value="ECO:0000318"/>
    <property type="project" value="GO_Central"/>
</dbReference>
<keyword evidence="2" id="KW-0677">Repeat</keyword>
<dbReference type="OrthoDB" id="1667587at2759"/>
<dbReference type="SMART" id="SM00320">
    <property type="entry name" value="WD40"/>
    <property type="match status" value="2"/>
</dbReference>
<gene>
    <name evidence="5" type="primary">atg1801</name>
    <name evidence="4" type="ORF">SJAG_01783</name>
</gene>
<evidence type="ECO:0000313" key="5">
    <source>
        <dbReference type="JaponicusDB" id="SJAG_01783"/>
    </source>
</evidence>
<dbReference type="InterPro" id="IPR036322">
    <property type="entry name" value="WD40_repeat_dom_sf"/>
</dbReference>
<dbReference type="GO" id="GO:0000422">
    <property type="term" value="P:autophagy of mitochondrion"/>
    <property type="evidence" value="ECO:0000318"/>
    <property type="project" value="GO_Central"/>
</dbReference>
<dbReference type="OMA" id="ATWGGMF"/>
<dbReference type="GO" id="GO:0030674">
    <property type="term" value="F:protein-macromolecule adaptor activity"/>
    <property type="evidence" value="ECO:0000318"/>
    <property type="project" value="GO_Central"/>
</dbReference>
<dbReference type="InterPro" id="IPR048720">
    <property type="entry name" value="PROPPIN"/>
</dbReference>
<evidence type="ECO:0000256" key="1">
    <source>
        <dbReference type="ARBA" id="ARBA00022574"/>
    </source>
</evidence>
<dbReference type="RefSeq" id="XP_002173023.2">
    <property type="nucleotide sequence ID" value="XM_002172987.2"/>
</dbReference>
<dbReference type="GO" id="GO:0034497">
    <property type="term" value="P:protein localization to phagophore assembly site"/>
    <property type="evidence" value="ECO:0000318"/>
    <property type="project" value="GO_Central"/>
</dbReference>
<reference evidence="4 6" key="1">
    <citation type="journal article" date="2011" name="Science">
        <title>Comparative functional genomics of the fission yeasts.</title>
        <authorList>
            <person name="Rhind N."/>
            <person name="Chen Z."/>
            <person name="Yassour M."/>
            <person name="Thompson D.A."/>
            <person name="Haas B.J."/>
            <person name="Habib N."/>
            <person name="Wapinski I."/>
            <person name="Roy S."/>
            <person name="Lin M.F."/>
            <person name="Heiman D.I."/>
            <person name="Young S.K."/>
            <person name="Furuya K."/>
            <person name="Guo Y."/>
            <person name="Pidoux A."/>
            <person name="Chen H.M."/>
            <person name="Robbertse B."/>
            <person name="Goldberg J.M."/>
            <person name="Aoki K."/>
            <person name="Bayne E.H."/>
            <person name="Berlin A.M."/>
            <person name="Desjardins C.A."/>
            <person name="Dobbs E."/>
            <person name="Dukaj L."/>
            <person name="Fan L."/>
            <person name="FitzGerald M.G."/>
            <person name="French C."/>
            <person name="Gujja S."/>
            <person name="Hansen K."/>
            <person name="Keifenheim D."/>
            <person name="Levin J.Z."/>
            <person name="Mosher R.A."/>
            <person name="Mueller C.A."/>
            <person name="Pfiffner J."/>
            <person name="Priest M."/>
            <person name="Russ C."/>
            <person name="Smialowska A."/>
            <person name="Swoboda P."/>
            <person name="Sykes S.M."/>
            <person name="Vaughn M."/>
            <person name="Vengrova S."/>
            <person name="Yoder R."/>
            <person name="Zeng Q."/>
            <person name="Allshire R."/>
            <person name="Baulcombe D."/>
            <person name="Birren B.W."/>
            <person name="Brown W."/>
            <person name="Ekwall K."/>
            <person name="Kellis M."/>
            <person name="Leatherwood J."/>
            <person name="Levin H."/>
            <person name="Margalit H."/>
            <person name="Martienssen R."/>
            <person name="Nieduszynski C.A."/>
            <person name="Spatafora J.W."/>
            <person name="Friedman N."/>
            <person name="Dalgaard J.Z."/>
            <person name="Baumann P."/>
            <person name="Niki H."/>
            <person name="Regev A."/>
            <person name="Nusbaum C."/>
        </authorList>
    </citation>
    <scope>NUCLEOTIDE SEQUENCE [LARGE SCALE GENOMIC DNA]</scope>
    <source>
        <strain evidence="6">yFS275 / FY16936</strain>
    </source>
</reference>
<dbReference type="EMBL" id="KE651168">
    <property type="protein sequence ID" value="EEB06730.2"/>
    <property type="molecule type" value="Genomic_DNA"/>
</dbReference>